<dbReference type="NCBIfam" id="NF005932">
    <property type="entry name" value="PRK07956.1"/>
    <property type="match status" value="1"/>
</dbReference>
<dbReference type="InterPro" id="IPR036420">
    <property type="entry name" value="BRCT_dom_sf"/>
</dbReference>
<keyword evidence="3 14" id="KW-0436">Ligase</keyword>
<dbReference type="Gene3D" id="6.20.10.30">
    <property type="match status" value="1"/>
</dbReference>
<feature type="binding site" evidence="14">
    <location>
        <position position="399"/>
    </location>
    <ligand>
        <name>Zn(2+)</name>
        <dbReference type="ChEBI" id="CHEBI:29105"/>
    </ligand>
</feature>
<feature type="binding site" evidence="14">
    <location>
        <position position="305"/>
    </location>
    <ligand>
        <name>NAD(+)</name>
        <dbReference type="ChEBI" id="CHEBI:57540"/>
    </ligand>
</feature>
<feature type="binding site" evidence="14">
    <location>
        <position position="281"/>
    </location>
    <ligand>
        <name>NAD(+)</name>
        <dbReference type="ChEBI" id="CHEBI:57540"/>
    </ligand>
</feature>
<dbReference type="RefSeq" id="WP_022420466.1">
    <property type="nucleotide sequence ID" value="NZ_FR898580.1"/>
</dbReference>
<feature type="binding site" evidence="14">
    <location>
        <position position="131"/>
    </location>
    <ligand>
        <name>NAD(+)</name>
        <dbReference type="ChEBI" id="CHEBI:57540"/>
    </ligand>
</feature>
<evidence type="ECO:0000256" key="12">
    <source>
        <dbReference type="ARBA" id="ARBA00034005"/>
    </source>
</evidence>
<evidence type="ECO:0000256" key="8">
    <source>
        <dbReference type="ARBA" id="ARBA00022842"/>
    </source>
</evidence>
<dbReference type="Gene3D" id="1.10.150.20">
    <property type="entry name" value="5' to 3' exonuclease, C-terminal subdomain"/>
    <property type="match status" value="2"/>
</dbReference>
<dbReference type="HAMAP" id="MF_01588">
    <property type="entry name" value="DNA_ligase_A"/>
    <property type="match status" value="1"/>
</dbReference>
<evidence type="ECO:0000256" key="5">
    <source>
        <dbReference type="ARBA" id="ARBA00022723"/>
    </source>
</evidence>
<evidence type="ECO:0000256" key="6">
    <source>
        <dbReference type="ARBA" id="ARBA00022763"/>
    </source>
</evidence>
<evidence type="ECO:0000256" key="14">
    <source>
        <dbReference type="HAMAP-Rule" id="MF_01588"/>
    </source>
</evidence>
<dbReference type="InterPro" id="IPR001679">
    <property type="entry name" value="DNA_ligase"/>
</dbReference>
<dbReference type="Pfam" id="PF00533">
    <property type="entry name" value="BRCT"/>
    <property type="match status" value="1"/>
</dbReference>
<evidence type="ECO:0000256" key="9">
    <source>
        <dbReference type="ARBA" id="ARBA00023027"/>
    </source>
</evidence>
<dbReference type="SUPFAM" id="SSF47781">
    <property type="entry name" value="RuvA domain 2-like"/>
    <property type="match status" value="1"/>
</dbReference>
<keyword evidence="6 14" id="KW-0227">DNA damage</keyword>
<evidence type="ECO:0000256" key="1">
    <source>
        <dbReference type="ARBA" id="ARBA00012722"/>
    </source>
</evidence>
<dbReference type="AlphaFoldDB" id="R7G9G9"/>
<evidence type="ECO:0000256" key="4">
    <source>
        <dbReference type="ARBA" id="ARBA00022705"/>
    </source>
</evidence>
<feature type="binding site" evidence="14">
    <location>
        <position position="422"/>
    </location>
    <ligand>
        <name>Zn(2+)</name>
        <dbReference type="ChEBI" id="CHEBI:29105"/>
    </ligand>
</feature>
<dbReference type="InterPro" id="IPR013840">
    <property type="entry name" value="DNAligase_N"/>
</dbReference>
<evidence type="ECO:0000256" key="13">
    <source>
        <dbReference type="ARBA" id="ARBA00060881"/>
    </source>
</evidence>
<feature type="binding site" evidence="14">
    <location>
        <position position="402"/>
    </location>
    <ligand>
        <name>Zn(2+)</name>
        <dbReference type="ChEBI" id="CHEBI:29105"/>
    </ligand>
</feature>
<name>R7G9G9_9FIRM</name>
<comment type="catalytic activity">
    <reaction evidence="12 14">
        <text>NAD(+) + (deoxyribonucleotide)n-3'-hydroxyl + 5'-phospho-(deoxyribonucleotide)m = (deoxyribonucleotide)n+m + AMP + beta-nicotinamide D-nucleotide.</text>
        <dbReference type="EC" id="6.5.1.2"/>
    </reaction>
</comment>
<dbReference type="InterPro" id="IPR012340">
    <property type="entry name" value="NA-bd_OB-fold"/>
</dbReference>
<evidence type="ECO:0000256" key="11">
    <source>
        <dbReference type="ARBA" id="ARBA00023211"/>
    </source>
</evidence>
<dbReference type="SMART" id="SM00532">
    <property type="entry name" value="LIGANc"/>
    <property type="match status" value="1"/>
</dbReference>
<dbReference type="PROSITE" id="PS01055">
    <property type="entry name" value="DNA_LIGASE_N1"/>
    <property type="match status" value="1"/>
</dbReference>
<keyword evidence="7 14" id="KW-0862">Zinc</keyword>
<keyword evidence="11 14" id="KW-0464">Manganese</keyword>
<evidence type="ECO:0000256" key="7">
    <source>
        <dbReference type="ARBA" id="ARBA00022833"/>
    </source>
</evidence>
<dbReference type="EMBL" id="CBIN010000110">
    <property type="protein sequence ID" value="CDE22627.1"/>
    <property type="molecule type" value="Genomic_DNA"/>
</dbReference>
<keyword evidence="5 14" id="KW-0479">Metal-binding</keyword>
<comment type="similarity">
    <text evidence="13 14">Belongs to the NAD-dependent DNA ligase family. LigA subfamily.</text>
</comment>
<dbReference type="FunFam" id="3.30.470.30:FF:000001">
    <property type="entry name" value="DNA ligase"/>
    <property type="match status" value="1"/>
</dbReference>
<dbReference type="GO" id="GO:0005829">
    <property type="term" value="C:cytosol"/>
    <property type="evidence" value="ECO:0007669"/>
    <property type="project" value="TreeGrafter"/>
</dbReference>
<comment type="caution">
    <text evidence="14">Lacks conserved residue(s) required for the propagation of feature annotation.</text>
</comment>
<evidence type="ECO:0000313" key="17">
    <source>
        <dbReference type="Proteomes" id="UP000018093"/>
    </source>
</evidence>
<dbReference type="Pfam" id="PF14520">
    <property type="entry name" value="HHH_5"/>
    <property type="match status" value="1"/>
</dbReference>
<dbReference type="GO" id="GO:0006281">
    <property type="term" value="P:DNA repair"/>
    <property type="evidence" value="ECO:0007669"/>
    <property type="project" value="UniProtKB-KW"/>
</dbReference>
<feature type="binding site" evidence="14">
    <location>
        <begin position="30"/>
        <end position="34"/>
    </location>
    <ligand>
        <name>NAD(+)</name>
        <dbReference type="ChEBI" id="CHEBI:57540"/>
    </ligand>
</feature>
<dbReference type="CDD" id="cd00114">
    <property type="entry name" value="LIGANc"/>
    <property type="match status" value="1"/>
</dbReference>
<dbReference type="SUPFAM" id="SSF56091">
    <property type="entry name" value="DNA ligase/mRNA capping enzyme, catalytic domain"/>
    <property type="match status" value="1"/>
</dbReference>
<dbReference type="InterPro" id="IPR018239">
    <property type="entry name" value="DNA_ligase_AS"/>
</dbReference>
<evidence type="ECO:0000256" key="10">
    <source>
        <dbReference type="ARBA" id="ARBA00023204"/>
    </source>
</evidence>
<dbReference type="SUPFAM" id="SSF50249">
    <property type="entry name" value="Nucleic acid-binding proteins"/>
    <property type="match status" value="1"/>
</dbReference>
<dbReference type="InterPro" id="IPR013839">
    <property type="entry name" value="DNAligase_adenylation"/>
</dbReference>
<dbReference type="Gene3D" id="3.30.470.30">
    <property type="entry name" value="DNA ligase/mRNA capping enzyme"/>
    <property type="match status" value="1"/>
</dbReference>
<dbReference type="Gene3D" id="1.10.287.610">
    <property type="entry name" value="Helix hairpin bin"/>
    <property type="match status" value="1"/>
</dbReference>
<evidence type="ECO:0000313" key="16">
    <source>
        <dbReference type="EMBL" id="CDE22627.1"/>
    </source>
</evidence>
<keyword evidence="10 14" id="KW-0234">DNA repair</keyword>
<accession>R7G9G9</accession>
<keyword evidence="4 14" id="KW-0235">DNA replication</keyword>
<dbReference type="Pfam" id="PF03120">
    <property type="entry name" value="OB_DNA_ligase"/>
    <property type="match status" value="1"/>
</dbReference>
<dbReference type="Gene3D" id="2.40.50.140">
    <property type="entry name" value="Nucleic acid-binding proteins"/>
    <property type="match status" value="1"/>
</dbReference>
<dbReference type="InterPro" id="IPR041663">
    <property type="entry name" value="DisA/LigA_HHH"/>
</dbReference>
<dbReference type="GO" id="GO:0046872">
    <property type="term" value="F:metal ion binding"/>
    <property type="evidence" value="ECO:0007669"/>
    <property type="project" value="UniProtKB-KW"/>
</dbReference>
<comment type="function">
    <text evidence="14">DNA ligase that catalyzes the formation of phosphodiester linkages between 5'-phosphoryl and 3'-hydroxyl groups in double-stranded DNA using NAD as a coenzyme and as the energy source for the reaction. It is essential for DNA replication and repair of damaged DNA.</text>
</comment>
<dbReference type="SMART" id="SM00292">
    <property type="entry name" value="BRCT"/>
    <property type="match status" value="1"/>
</dbReference>
<comment type="cofactor">
    <cofactor evidence="14">
        <name>Mg(2+)</name>
        <dbReference type="ChEBI" id="CHEBI:18420"/>
    </cofactor>
    <cofactor evidence="14">
        <name>Mn(2+)</name>
        <dbReference type="ChEBI" id="CHEBI:29035"/>
    </cofactor>
</comment>
<dbReference type="InterPro" id="IPR004149">
    <property type="entry name" value="Znf_DNAligase_C4"/>
</dbReference>
<dbReference type="FunFam" id="1.10.150.20:FF:000006">
    <property type="entry name" value="DNA ligase"/>
    <property type="match status" value="1"/>
</dbReference>
<dbReference type="Proteomes" id="UP000018093">
    <property type="component" value="Unassembled WGS sequence"/>
</dbReference>
<dbReference type="PANTHER" id="PTHR23389:SF9">
    <property type="entry name" value="DNA LIGASE"/>
    <property type="match status" value="1"/>
</dbReference>
<evidence type="ECO:0000256" key="2">
    <source>
        <dbReference type="ARBA" id="ARBA00013308"/>
    </source>
</evidence>
<dbReference type="Pfam" id="PF01653">
    <property type="entry name" value="DNA_ligase_aden"/>
    <property type="match status" value="1"/>
</dbReference>
<dbReference type="EC" id="6.5.1.2" evidence="1 14"/>
<dbReference type="PANTHER" id="PTHR23389">
    <property type="entry name" value="CHROMOSOME TRANSMISSION FIDELITY FACTOR 18"/>
    <property type="match status" value="1"/>
</dbReference>
<comment type="caution">
    <text evidence="16">The sequence shown here is derived from an EMBL/GenBank/DDBJ whole genome shotgun (WGS) entry which is preliminary data.</text>
</comment>
<evidence type="ECO:0000256" key="3">
    <source>
        <dbReference type="ARBA" id="ARBA00022598"/>
    </source>
</evidence>
<dbReference type="InterPro" id="IPR001357">
    <property type="entry name" value="BRCT_dom"/>
</dbReference>
<gene>
    <name evidence="14" type="primary">ligA</name>
    <name evidence="16" type="ORF">BN631_01139</name>
</gene>
<dbReference type="NCBIfam" id="TIGR00575">
    <property type="entry name" value="dnlj"/>
    <property type="match status" value="1"/>
</dbReference>
<dbReference type="Pfam" id="PF12826">
    <property type="entry name" value="HHH_2"/>
    <property type="match status" value="1"/>
</dbReference>
<keyword evidence="9 14" id="KW-0520">NAD</keyword>
<dbReference type="InterPro" id="IPR004150">
    <property type="entry name" value="NAD_DNA_ligase_OB"/>
</dbReference>
<dbReference type="InterPro" id="IPR010994">
    <property type="entry name" value="RuvA_2-like"/>
</dbReference>
<reference evidence="16" key="1">
    <citation type="submission" date="2012-11" db="EMBL/GenBank/DDBJ databases">
        <title>Dependencies among metagenomic species, viruses, plasmids and units of genetic variation.</title>
        <authorList>
            <person name="Nielsen H.B."/>
            <person name="Almeida M."/>
            <person name="Juncker A.S."/>
            <person name="Rasmussen S."/>
            <person name="Li J."/>
            <person name="Sunagawa S."/>
            <person name="Plichta D."/>
            <person name="Gautier L."/>
            <person name="Le Chatelier E."/>
            <person name="Peletier E."/>
            <person name="Bonde I."/>
            <person name="Nielsen T."/>
            <person name="Manichanh C."/>
            <person name="Arumugam M."/>
            <person name="Batto J."/>
            <person name="Santos M.B.Q.D."/>
            <person name="Blom N."/>
            <person name="Borruel N."/>
            <person name="Burgdorf K.S."/>
            <person name="Boumezbeur F."/>
            <person name="Casellas F."/>
            <person name="Dore J."/>
            <person name="Guarner F."/>
            <person name="Hansen T."/>
            <person name="Hildebrand F."/>
            <person name="Kaas R.S."/>
            <person name="Kennedy S."/>
            <person name="Kristiansen K."/>
            <person name="Kultima J.R."/>
            <person name="Leonard P."/>
            <person name="Levenez F."/>
            <person name="Lund O."/>
            <person name="Moumen B."/>
            <person name="Le Paslier D."/>
            <person name="Pons N."/>
            <person name="Pedersen O."/>
            <person name="Prifti E."/>
            <person name="Qin J."/>
            <person name="Raes J."/>
            <person name="Tap J."/>
            <person name="Tims S."/>
            <person name="Ussery D.W."/>
            <person name="Yamada T."/>
            <person name="MetaHit consortium"/>
            <person name="Renault P."/>
            <person name="Sicheritz-Ponten T."/>
            <person name="Bork P."/>
            <person name="Wang J."/>
            <person name="Brunak S."/>
            <person name="Ehrlich S.D."/>
        </authorList>
    </citation>
    <scope>NUCLEOTIDE SEQUENCE [LARGE SCALE GENOMIC DNA]</scope>
</reference>
<dbReference type="GO" id="GO:0003911">
    <property type="term" value="F:DNA ligase (NAD+) activity"/>
    <property type="evidence" value="ECO:0007669"/>
    <property type="project" value="UniProtKB-UniRule"/>
</dbReference>
<feature type="binding site" evidence="14">
    <location>
        <begin position="79"/>
        <end position="80"/>
    </location>
    <ligand>
        <name>NAD(+)</name>
        <dbReference type="ChEBI" id="CHEBI:57540"/>
    </ligand>
</feature>
<dbReference type="SUPFAM" id="SSF52113">
    <property type="entry name" value="BRCT domain"/>
    <property type="match status" value="1"/>
</dbReference>
<evidence type="ECO:0000259" key="15">
    <source>
        <dbReference type="PROSITE" id="PS50172"/>
    </source>
</evidence>
<dbReference type="PROSITE" id="PS50172">
    <property type="entry name" value="BRCT"/>
    <property type="match status" value="1"/>
</dbReference>
<dbReference type="GO" id="GO:0006260">
    <property type="term" value="P:DNA replication"/>
    <property type="evidence" value="ECO:0007669"/>
    <property type="project" value="UniProtKB-KW"/>
</dbReference>
<sequence>MSQQRILELRKILDRLAYEYYVLDKPSVSDQEYDRYYQELLKLEDEFPQYRDPNSITQRVGGVVLDAFEKVSHKRRMLSLDNAFNLEDLMAFDERVQQSVKNPEYVVELKMDGLAISLHYHNGRFVQAVTRGDGLVGEDVTNNVRTIASIPMHIDMEGDVEVRGEVIMPKKSFEALNEQRRKQGEEEFANPRNAAAGSIRQLDSRIAASRKLDAYLYYFEGAQQHAMHTHEEALEALEAMRIKVNPLRKVCKNMQEVWQFIQEMSERRNDLPYEIDGMVLKVNDLHAWDLLGTTAKAPRYAIAYKFPAEEVVTKLLDIVLSVGRTGRITPNAVLEPVRVAGTTVSAATLHNEDMIKEKDVRINDDVIIRKAGDIIPEVVRSLPERRNGTQGIYKFPQICPFCGSKLVRFADEAAHYCMNQDCPARIVRGMIHFASRDAMNIDTLGDKKIEFFHKQGFLNTIEDIYELSLHKEEILALEGFQEKSFQKMILAIEASKERPLEDLLFGLGIREVGKKAARVLAKTYGNIDDLMAAEEAELTAIKDIGVVTAQSIRAYFAEPKNKELIAHLKGFGLRMDTDKEVIKESIFTGKTVVLTGTLQYLKRNEAKALLERLGANVSGSVSKKTDLVIYGEASGSKLSKAKELGVATMDEEAFMKEVNANEKS</sequence>
<dbReference type="FunFam" id="2.40.50.140:FF:000012">
    <property type="entry name" value="DNA ligase"/>
    <property type="match status" value="1"/>
</dbReference>
<dbReference type="Gene3D" id="3.40.50.10190">
    <property type="entry name" value="BRCT domain"/>
    <property type="match status" value="1"/>
</dbReference>
<organism evidence="16 17">
    <name type="scientific">Amedibacillus dolichus CAG:375</name>
    <dbReference type="NCBI Taxonomy" id="1263076"/>
    <lineage>
        <taxon>Bacteria</taxon>
        <taxon>Bacillati</taxon>
        <taxon>Bacillota</taxon>
        <taxon>Erysipelotrichia</taxon>
        <taxon>Erysipelotrichales</taxon>
        <taxon>Erysipelotrichaceae</taxon>
        <taxon>Amedibacillus</taxon>
    </lineage>
</organism>
<dbReference type="CDD" id="cd17748">
    <property type="entry name" value="BRCT_DNA_ligase_like"/>
    <property type="match status" value="1"/>
</dbReference>
<keyword evidence="8 14" id="KW-0460">Magnesium</keyword>
<dbReference type="PIRSF" id="PIRSF001604">
    <property type="entry name" value="LigA"/>
    <property type="match status" value="1"/>
</dbReference>
<protein>
    <recommendedName>
        <fullName evidence="2 14">DNA ligase</fullName>
        <ecNumber evidence="1 14">6.5.1.2</ecNumber>
    </recommendedName>
    <alternativeName>
        <fullName evidence="14">Polydeoxyribonucleotide synthase [NAD(+)]</fullName>
    </alternativeName>
</protein>
<feature type="active site" description="N6-AMP-lysine intermediate" evidence="14">
    <location>
        <position position="110"/>
    </location>
</feature>
<proteinExistence type="inferred from homology"/>
<feature type="binding site" evidence="14">
    <location>
        <position position="108"/>
    </location>
    <ligand>
        <name>NAD(+)</name>
        <dbReference type="ChEBI" id="CHEBI:57540"/>
    </ligand>
</feature>
<feature type="binding site" evidence="14">
    <location>
        <position position="165"/>
    </location>
    <ligand>
        <name>NAD(+)</name>
        <dbReference type="ChEBI" id="CHEBI:57540"/>
    </ligand>
</feature>
<feature type="domain" description="BRCT" evidence="15">
    <location>
        <begin position="582"/>
        <end position="664"/>
    </location>
</feature>
<dbReference type="Pfam" id="PF03119">
    <property type="entry name" value="DNA_ligase_ZBD"/>
    <property type="match status" value="1"/>
</dbReference>